<evidence type="ECO:0000313" key="8">
    <source>
        <dbReference type="Proteomes" id="UP000198838"/>
    </source>
</evidence>
<proteinExistence type="predicted"/>
<feature type="transmembrane region" description="Helical" evidence="6">
    <location>
        <begin position="331"/>
        <end position="347"/>
    </location>
</feature>
<feature type="transmembrane region" description="Helical" evidence="6">
    <location>
        <begin position="85"/>
        <end position="107"/>
    </location>
</feature>
<feature type="transmembrane region" description="Helical" evidence="6">
    <location>
        <begin position="56"/>
        <end position="73"/>
    </location>
</feature>
<dbReference type="RefSeq" id="WP_092872907.1">
    <property type="nucleotide sequence ID" value="NZ_FOJY01000012.1"/>
</dbReference>
<sequence length="476" mass="54040">MDNKNSSGNKVIKAGAGYIIGNYLLKGITFLSAPIFSRLMTTSDFGDFSNYTSYEAIFYIIVGLALHSSLNNAKYKYGEKFNEYISSLVLLIILSTLGWLFIGNIFFPFYKDAFDFNRLVLNILIIHCMGSSLFQFYNIYASLSYSFQNYLKLTSINAISNMGLSIILMLTVLKSDVLFARIIGMALPIILIGCYIILFFFKLGKPVINFDYWKYGTIYSLPIIPHGISQIILSSFDRIMIKKMVNSDAAGIYSFSYVIYSLFNVTANSLQNVWKPWIYEKMNAKDYATIKKQSNVYALGMALFTILIILVSPEIIRILGDKAYWDSADCVIPVILGGYFAFMYTLPSQIEYFYEKTKFIAIGTVSAAVLNIVLNYIFISRFGYIAAAYTTLVTYFLYFSFHFFLAKRIHGSSLFSFKGLYGVSLVTVAIGLGTILIKDLLIVRWIMALIVGCLSLYWSEKHFLLLTKVKAKFFIK</sequence>
<feature type="transmembrane region" description="Helical" evidence="6">
    <location>
        <begin position="212"/>
        <end position="232"/>
    </location>
</feature>
<dbReference type="InterPro" id="IPR050833">
    <property type="entry name" value="Poly_Biosynth_Transport"/>
</dbReference>
<dbReference type="GO" id="GO:0005886">
    <property type="term" value="C:plasma membrane"/>
    <property type="evidence" value="ECO:0007669"/>
    <property type="project" value="UniProtKB-SubCell"/>
</dbReference>
<keyword evidence="3 6" id="KW-0812">Transmembrane</keyword>
<dbReference type="Pfam" id="PF01943">
    <property type="entry name" value="Polysacc_synt"/>
    <property type="match status" value="1"/>
</dbReference>
<dbReference type="InterPro" id="IPR002797">
    <property type="entry name" value="Polysacc_synth"/>
</dbReference>
<evidence type="ECO:0000256" key="5">
    <source>
        <dbReference type="ARBA" id="ARBA00023136"/>
    </source>
</evidence>
<keyword evidence="4 6" id="KW-1133">Transmembrane helix</keyword>
<feature type="transmembrane region" description="Helical" evidence="6">
    <location>
        <begin position="153"/>
        <end position="172"/>
    </location>
</feature>
<gene>
    <name evidence="7" type="ORF">SAMN05216249_11259</name>
</gene>
<feature type="transmembrane region" description="Helical" evidence="6">
    <location>
        <begin position="384"/>
        <end position="405"/>
    </location>
</feature>
<feature type="transmembrane region" description="Helical" evidence="6">
    <location>
        <begin position="295"/>
        <end position="319"/>
    </location>
</feature>
<dbReference type="AlphaFoldDB" id="A0A1I0Z3T7"/>
<dbReference type="PANTHER" id="PTHR30250:SF11">
    <property type="entry name" value="O-ANTIGEN TRANSPORTER-RELATED"/>
    <property type="match status" value="1"/>
</dbReference>
<evidence type="ECO:0000313" key="7">
    <source>
        <dbReference type="EMBL" id="SFB19260.1"/>
    </source>
</evidence>
<feature type="transmembrane region" description="Helical" evidence="6">
    <location>
        <begin position="417"/>
        <end position="436"/>
    </location>
</feature>
<keyword evidence="8" id="KW-1185">Reference proteome</keyword>
<reference evidence="7 8" key="1">
    <citation type="submission" date="2016-10" db="EMBL/GenBank/DDBJ databases">
        <authorList>
            <person name="de Groot N.N."/>
        </authorList>
    </citation>
    <scope>NUCLEOTIDE SEQUENCE [LARGE SCALE GENOMIC DNA]</scope>
    <source>
        <strain evidence="7 8">DSM 5522</strain>
    </source>
</reference>
<feature type="transmembrane region" description="Helical" evidence="6">
    <location>
        <begin position="119"/>
        <end position="141"/>
    </location>
</feature>
<dbReference type="EMBL" id="FOJY01000012">
    <property type="protein sequence ID" value="SFB19260.1"/>
    <property type="molecule type" value="Genomic_DNA"/>
</dbReference>
<protein>
    <submittedName>
        <fullName evidence="7">Membrane protein involved in the export of O-antigen and teichoic acid</fullName>
    </submittedName>
</protein>
<dbReference type="OrthoDB" id="9180265at2"/>
<name>A0A1I0Z3T7_9FIRM</name>
<organism evidence="7 8">
    <name type="scientific">Acetitomaculum ruminis DSM 5522</name>
    <dbReference type="NCBI Taxonomy" id="1120918"/>
    <lineage>
        <taxon>Bacteria</taxon>
        <taxon>Bacillati</taxon>
        <taxon>Bacillota</taxon>
        <taxon>Clostridia</taxon>
        <taxon>Lachnospirales</taxon>
        <taxon>Lachnospiraceae</taxon>
        <taxon>Acetitomaculum</taxon>
    </lineage>
</organism>
<evidence type="ECO:0000256" key="3">
    <source>
        <dbReference type="ARBA" id="ARBA00022692"/>
    </source>
</evidence>
<feature type="transmembrane region" description="Helical" evidence="6">
    <location>
        <begin position="12"/>
        <end position="36"/>
    </location>
</feature>
<evidence type="ECO:0000256" key="2">
    <source>
        <dbReference type="ARBA" id="ARBA00022475"/>
    </source>
</evidence>
<feature type="transmembrane region" description="Helical" evidence="6">
    <location>
        <begin position="178"/>
        <end position="200"/>
    </location>
</feature>
<dbReference type="STRING" id="1120918.SAMN05216249_11259"/>
<comment type="subcellular location">
    <subcellularLocation>
        <location evidence="1">Cell membrane</location>
        <topology evidence="1">Multi-pass membrane protein</topology>
    </subcellularLocation>
</comment>
<evidence type="ECO:0000256" key="1">
    <source>
        <dbReference type="ARBA" id="ARBA00004651"/>
    </source>
</evidence>
<keyword evidence="2" id="KW-1003">Cell membrane</keyword>
<feature type="transmembrane region" description="Helical" evidence="6">
    <location>
        <begin position="359"/>
        <end position="378"/>
    </location>
</feature>
<feature type="transmembrane region" description="Helical" evidence="6">
    <location>
        <begin position="442"/>
        <end position="459"/>
    </location>
</feature>
<evidence type="ECO:0000256" key="6">
    <source>
        <dbReference type="SAM" id="Phobius"/>
    </source>
</evidence>
<keyword evidence="5 6" id="KW-0472">Membrane</keyword>
<dbReference type="PANTHER" id="PTHR30250">
    <property type="entry name" value="PST FAMILY PREDICTED COLANIC ACID TRANSPORTER"/>
    <property type="match status" value="1"/>
</dbReference>
<accession>A0A1I0Z3T7</accession>
<evidence type="ECO:0000256" key="4">
    <source>
        <dbReference type="ARBA" id="ARBA00022989"/>
    </source>
</evidence>
<feature type="transmembrane region" description="Helical" evidence="6">
    <location>
        <begin position="252"/>
        <end position="274"/>
    </location>
</feature>
<dbReference type="Proteomes" id="UP000198838">
    <property type="component" value="Unassembled WGS sequence"/>
</dbReference>